<dbReference type="PANTHER" id="PTHR42760:SF133">
    <property type="entry name" value="3-OXOACYL-[ACYL-CARRIER-PROTEIN] REDUCTASE"/>
    <property type="match status" value="1"/>
</dbReference>
<dbReference type="Proteomes" id="UP001157034">
    <property type="component" value="Unassembled WGS sequence"/>
</dbReference>
<name>A0ABQ6KB98_9MICO</name>
<dbReference type="InterPro" id="IPR036291">
    <property type="entry name" value="NAD(P)-bd_dom_sf"/>
</dbReference>
<comment type="caution">
    <text evidence="3">The sequence shown here is derived from an EMBL/GenBank/DDBJ whole genome shotgun (WGS) entry which is preliminary data.</text>
</comment>
<evidence type="ECO:0000256" key="1">
    <source>
        <dbReference type="ARBA" id="ARBA00006484"/>
    </source>
</evidence>
<organism evidence="3 4">
    <name type="scientific">Pseudolysinimonas kribbensis</name>
    <dbReference type="NCBI Taxonomy" id="433641"/>
    <lineage>
        <taxon>Bacteria</taxon>
        <taxon>Bacillati</taxon>
        <taxon>Actinomycetota</taxon>
        <taxon>Actinomycetes</taxon>
        <taxon>Micrococcales</taxon>
        <taxon>Microbacteriaceae</taxon>
        <taxon>Pseudolysinimonas</taxon>
    </lineage>
</organism>
<dbReference type="SUPFAM" id="SSF51735">
    <property type="entry name" value="NAD(P)-binding Rossmann-fold domains"/>
    <property type="match status" value="1"/>
</dbReference>
<sequence length="158" mass="16187">MPWLATRAAIPAIRAAQGSIVFIASVSGALFGTGYPGNTTNLVAYSTAKAGVLRLSVALANELGSAGVRVNTISPGVVETTATRRTYGDPGSPRRELATRPALLPQRIGRPQDIANGVLFLVSDEASWITGSDLRIDGGWAASGGVGPATDADLATVR</sequence>
<protein>
    <recommendedName>
        <fullName evidence="5">SDR family oxidoreductase</fullName>
    </recommendedName>
</protein>
<dbReference type="CDD" id="cd05233">
    <property type="entry name" value="SDR_c"/>
    <property type="match status" value="1"/>
</dbReference>
<keyword evidence="2" id="KW-0560">Oxidoreductase</keyword>
<gene>
    <name evidence="3" type="ORF">GCM10025881_30230</name>
</gene>
<dbReference type="EMBL" id="BSVB01000001">
    <property type="protein sequence ID" value="GMA96199.1"/>
    <property type="molecule type" value="Genomic_DNA"/>
</dbReference>
<dbReference type="PANTHER" id="PTHR42760">
    <property type="entry name" value="SHORT-CHAIN DEHYDROGENASES/REDUCTASES FAMILY MEMBER"/>
    <property type="match status" value="1"/>
</dbReference>
<evidence type="ECO:0000313" key="3">
    <source>
        <dbReference type="EMBL" id="GMA96199.1"/>
    </source>
</evidence>
<accession>A0ABQ6KB98</accession>
<dbReference type="PRINTS" id="PR00081">
    <property type="entry name" value="GDHRDH"/>
</dbReference>
<dbReference type="InterPro" id="IPR002347">
    <property type="entry name" value="SDR_fam"/>
</dbReference>
<dbReference type="Gene3D" id="3.40.50.720">
    <property type="entry name" value="NAD(P)-binding Rossmann-like Domain"/>
    <property type="match status" value="1"/>
</dbReference>
<evidence type="ECO:0008006" key="5">
    <source>
        <dbReference type="Google" id="ProtNLM"/>
    </source>
</evidence>
<evidence type="ECO:0000256" key="2">
    <source>
        <dbReference type="ARBA" id="ARBA00023002"/>
    </source>
</evidence>
<comment type="similarity">
    <text evidence="1">Belongs to the short-chain dehydrogenases/reductases (SDR) family.</text>
</comment>
<evidence type="ECO:0000313" key="4">
    <source>
        <dbReference type="Proteomes" id="UP001157034"/>
    </source>
</evidence>
<proteinExistence type="inferred from homology"/>
<dbReference type="RefSeq" id="WP_284254826.1">
    <property type="nucleotide sequence ID" value="NZ_BSVB01000001.1"/>
</dbReference>
<reference evidence="4" key="1">
    <citation type="journal article" date="2019" name="Int. J. Syst. Evol. Microbiol.">
        <title>The Global Catalogue of Microorganisms (GCM) 10K type strain sequencing project: providing services to taxonomists for standard genome sequencing and annotation.</title>
        <authorList>
            <consortium name="The Broad Institute Genomics Platform"/>
            <consortium name="The Broad Institute Genome Sequencing Center for Infectious Disease"/>
            <person name="Wu L."/>
            <person name="Ma J."/>
        </authorList>
    </citation>
    <scope>NUCLEOTIDE SEQUENCE [LARGE SCALE GENOMIC DNA]</scope>
    <source>
        <strain evidence="4">NBRC 108894</strain>
    </source>
</reference>
<dbReference type="Pfam" id="PF13561">
    <property type="entry name" value="adh_short_C2"/>
    <property type="match status" value="1"/>
</dbReference>
<keyword evidence="4" id="KW-1185">Reference proteome</keyword>